<feature type="region of interest" description="Disordered" evidence="2">
    <location>
        <begin position="775"/>
        <end position="865"/>
    </location>
</feature>
<feature type="domain" description="UDENN" evidence="3">
    <location>
        <begin position="206"/>
        <end position="723"/>
    </location>
</feature>
<feature type="region of interest" description="Disordered" evidence="2">
    <location>
        <begin position="890"/>
        <end position="922"/>
    </location>
</feature>
<proteinExistence type="inferred from homology"/>
<feature type="region of interest" description="Disordered" evidence="2">
    <location>
        <begin position="408"/>
        <end position="436"/>
    </location>
</feature>
<dbReference type="InterPro" id="IPR037516">
    <property type="entry name" value="Tripartite_DENN"/>
</dbReference>
<name>A0A0J9X6J1_GEOCN</name>
<feature type="compositionally biased region" description="Low complexity" evidence="2">
    <location>
        <begin position="35"/>
        <end position="65"/>
    </location>
</feature>
<dbReference type="OrthoDB" id="10265409at2759"/>
<feature type="compositionally biased region" description="Polar residues" evidence="2">
    <location>
        <begin position="66"/>
        <end position="89"/>
    </location>
</feature>
<accession>A0A0J9X6J1</accession>
<sequence>MAINYSFDPLRITIPHSESGTNWFAELDHQPSPIQAPLPQTLQPSLQQQQQSQKQVQQTKPQHAQNRQSLTHLRQEQQPLNNNRVTSTVLDIPPHHTNVLPPLPSVAPLTPRTPRSTVPFSPTSSFDSHPSPSTSLLQQALCSDRPPPIPPKSPERGSPSSSPYLHGFSKNNRMIHTASSSSSLLRLQKLIEPESGSAGALDRWVTCFAIVRFDVDIGPDLKIIQPATVALSDADYKLISFSSLPERSINTVEAKAQFHAFTFKSTTFANTTLHGYALFSQQRNYRSPRGYDQESLVIISKLNYPQVFNACLQLTQDTIEHELGVSSPIIRNSTGFVQAPDSIKVSIIQTAIRNITKWPSPEPNSTIELPFLSTTIHLSIPLYQAQPLLGITDLDTRSVYFHSANAKNGSAETTDSDSITAKADSSRVPTDPHSSIPVITATEPANNWDYMLNFVSDISDLYLLYEYMLLVKPIVVYASSPHQCSTFISLLVDLIRPVPYSGRVREYVTIHSCNPGDLDAGGITGVTNPFLVKGITNPETLVFVLSPIPGSSDRMLYDRPVVEYYRDVLADNSVVMGRRVNSGVKKPHGNAQPIKHTKASAKHQQQPTSSWGSRLFSALSSRTDTRKIKKTKISSPLLSTFVKLPSDVQLGGLKSSPVAVSNDIEEEMRIKQLMKQSRKEIVKQRLFFPDQKFIGSLHKYLDTINAAIPSNGGLVRLVDANGELPVAASHSADFAVKFHFSTVTSKFLSPLGCYLDPVKDGLAFSRADFIRDLKRSSIPPSNSQNSEGYGTTSNADDNNSTNKNEEAKAKTTLAAIGVNSDHNRSSPSLLVRPRPRESIRNMKRRSMIVTSSSSTHVPLLDSPVGGNRRSSMLEISNLGINFGSPGMGIHPVSSSSAAPTSTTNSSSSNSNGGSGNTNSTRKVSEAINEIQKQLVYRTFLDTCNFRGWLEMNNVKGLQS</sequence>
<comment type="caution">
    <text evidence="4">The sequence shown here is derived from an EMBL/GenBank/DDBJ whole genome shotgun (WGS) entry which is preliminary data.</text>
</comment>
<feature type="compositionally biased region" description="Polar residues" evidence="2">
    <location>
        <begin position="408"/>
        <end position="419"/>
    </location>
</feature>
<dbReference type="GO" id="GO:0055037">
    <property type="term" value="C:recycling endosome"/>
    <property type="evidence" value="ECO:0007669"/>
    <property type="project" value="TreeGrafter"/>
</dbReference>
<feature type="compositionally biased region" description="Low complexity" evidence="2">
    <location>
        <begin position="791"/>
        <end position="802"/>
    </location>
</feature>
<feature type="compositionally biased region" description="Polar residues" evidence="2">
    <location>
        <begin position="602"/>
        <end position="612"/>
    </location>
</feature>
<organism evidence="4 5">
    <name type="scientific">Geotrichum candidum</name>
    <name type="common">Oospora lactis</name>
    <name type="synonym">Dipodascus geotrichum</name>
    <dbReference type="NCBI Taxonomy" id="1173061"/>
    <lineage>
        <taxon>Eukaryota</taxon>
        <taxon>Fungi</taxon>
        <taxon>Dikarya</taxon>
        <taxon>Ascomycota</taxon>
        <taxon>Saccharomycotina</taxon>
        <taxon>Dipodascomycetes</taxon>
        <taxon>Dipodascales</taxon>
        <taxon>Dipodascaceae</taxon>
        <taxon>Geotrichum</taxon>
    </lineage>
</organism>
<dbReference type="AlphaFoldDB" id="A0A0J9X6J1"/>
<comment type="similarity">
    <text evidence="1">Belongs to the DENND6 family.</text>
</comment>
<evidence type="ECO:0000259" key="3">
    <source>
        <dbReference type="PROSITE" id="PS50211"/>
    </source>
</evidence>
<dbReference type="PROSITE" id="PS50211">
    <property type="entry name" value="DENN"/>
    <property type="match status" value="1"/>
</dbReference>
<gene>
    <name evidence="4" type="ORF">BN980_GECA04s03750g</name>
</gene>
<dbReference type="InterPro" id="IPR024224">
    <property type="entry name" value="DENND6"/>
</dbReference>
<feature type="compositionally biased region" description="Low complexity" evidence="2">
    <location>
        <begin position="119"/>
        <end position="135"/>
    </location>
</feature>
<feature type="region of interest" description="Disordered" evidence="2">
    <location>
        <begin position="581"/>
        <end position="613"/>
    </location>
</feature>
<dbReference type="PANTHER" id="PTHR13677:SF0">
    <property type="entry name" value="LD41638P"/>
    <property type="match status" value="1"/>
</dbReference>
<dbReference type="PANTHER" id="PTHR13677">
    <property type="entry name" value="LD41638P"/>
    <property type="match status" value="1"/>
</dbReference>
<protein>
    <recommendedName>
        <fullName evidence="3">UDENN domain-containing protein</fullName>
    </recommendedName>
</protein>
<feature type="region of interest" description="Disordered" evidence="2">
    <location>
        <begin position="31"/>
        <end position="169"/>
    </location>
</feature>
<dbReference type="GO" id="GO:0005085">
    <property type="term" value="F:guanyl-nucleotide exchange factor activity"/>
    <property type="evidence" value="ECO:0007669"/>
    <property type="project" value="InterPro"/>
</dbReference>
<evidence type="ECO:0000256" key="1">
    <source>
        <dbReference type="ARBA" id="ARBA00007159"/>
    </source>
</evidence>
<reference evidence="4" key="1">
    <citation type="submission" date="2014-03" db="EMBL/GenBank/DDBJ databases">
        <authorList>
            <person name="Casaregola S."/>
        </authorList>
    </citation>
    <scope>NUCLEOTIDE SEQUENCE [LARGE SCALE GENOMIC DNA]</scope>
    <source>
        <strain evidence="4">CLIB 918</strain>
    </source>
</reference>
<feature type="compositionally biased region" description="Low complexity" evidence="2">
    <location>
        <begin position="893"/>
        <end position="920"/>
    </location>
</feature>
<feature type="compositionally biased region" description="Polar residues" evidence="2">
    <location>
        <begin position="778"/>
        <end position="790"/>
    </location>
</feature>
<dbReference type="EMBL" id="CCBN010000004">
    <property type="protein sequence ID" value="CDO53065.1"/>
    <property type="molecule type" value="Genomic_DNA"/>
</dbReference>
<evidence type="ECO:0000256" key="2">
    <source>
        <dbReference type="SAM" id="MobiDB-lite"/>
    </source>
</evidence>
<evidence type="ECO:0000313" key="5">
    <source>
        <dbReference type="Proteomes" id="UP000242525"/>
    </source>
</evidence>
<evidence type="ECO:0000313" key="4">
    <source>
        <dbReference type="EMBL" id="CDO53065.1"/>
    </source>
</evidence>
<keyword evidence="5" id="KW-1185">Reference proteome</keyword>
<dbReference type="Proteomes" id="UP000242525">
    <property type="component" value="Unassembled WGS sequence"/>
</dbReference>